<dbReference type="OrthoDB" id="27641at10239"/>
<dbReference type="GeneID" id="18504692"/>
<reference evidence="1 2" key="1">
    <citation type="journal article" date="2014" name="Nature">
        <title>Viral tagging reveals discrete populations in Synechococcus viral genome sequence space.</title>
        <authorList>
            <person name="Deng L."/>
            <person name="Ignacio Espinoza J.C."/>
            <person name="Gregory A.C."/>
            <person name="Poulos B.T."/>
            <person name="Weitz J.S."/>
            <person name="Hugenholtz P."/>
            <person name="Sullivan M.B."/>
        </authorList>
    </citation>
    <scope>NUCLEOTIDE SEQUENCE [LARGE SCALE GENOMIC DNA]</scope>
</reference>
<evidence type="ECO:0000313" key="1">
    <source>
        <dbReference type="EMBL" id="AHB80530.1"/>
    </source>
</evidence>
<dbReference type="EMBL" id="KF156338">
    <property type="protein sequence ID" value="AHB80530.1"/>
    <property type="molecule type" value="Genomic_DNA"/>
</dbReference>
<evidence type="ECO:0000313" key="2">
    <source>
        <dbReference type="Proteomes" id="UP000018808"/>
    </source>
</evidence>
<sequence>MSGKNYKLLYKRILDMKNNIMMEEPCPLYEPIWEDVTDSPADWEDFWNSEDIS</sequence>
<keyword evidence="2" id="KW-1185">Reference proteome</keyword>
<accession>V5UT60</accession>
<name>V5UT60_9CAUD</name>
<dbReference type="Proteomes" id="UP000018808">
    <property type="component" value="Segment"/>
</dbReference>
<gene>
    <name evidence="1" type="ORF">S-MbCM7_116</name>
</gene>
<proteinExistence type="predicted"/>
<dbReference type="KEGG" id="vg:18504692"/>
<dbReference type="RefSeq" id="YP_009008250.1">
    <property type="nucleotide sequence ID" value="NC_023587.1"/>
</dbReference>
<protein>
    <submittedName>
        <fullName evidence="1">Uncharacterized protein</fullName>
    </submittedName>
</protein>
<organism evidence="1 2">
    <name type="scientific">Synechococcus phage ACG-2014h</name>
    <dbReference type="NCBI Taxonomy" id="1340810"/>
    <lineage>
        <taxon>Viruses</taxon>
        <taxon>Duplodnaviria</taxon>
        <taxon>Heunggongvirae</taxon>
        <taxon>Uroviricota</taxon>
        <taxon>Caudoviricetes</taxon>
        <taxon>Pantevenvirales</taxon>
        <taxon>Kyanoviridae</taxon>
        <taxon>Sedonavirus</taxon>
        <taxon>Sedonavirus tusconh</taxon>
    </lineage>
</organism>